<dbReference type="Proteomes" id="UP001631969">
    <property type="component" value="Unassembled WGS sequence"/>
</dbReference>
<reference evidence="1" key="1">
    <citation type="submission" date="2024-12" db="EMBL/GenBank/DDBJ databases">
        <authorList>
            <person name="Wu N."/>
        </authorList>
    </citation>
    <scope>NUCLEOTIDE SEQUENCE</scope>
    <source>
        <strain evidence="1">P15</strain>
    </source>
</reference>
<gene>
    <name evidence="1" type="ORF">ACI1P1_16080</name>
</gene>
<comment type="caution">
    <text evidence="1">The sequence shown here is derived from an EMBL/GenBank/DDBJ whole genome shotgun (WGS) entry which is preliminary data.</text>
</comment>
<evidence type="ECO:0000313" key="2">
    <source>
        <dbReference type="Proteomes" id="UP001631969"/>
    </source>
</evidence>
<proteinExistence type="predicted"/>
<organism evidence="1 2">
    <name type="scientific">Paenibacillus mesotrionivorans</name>
    <dbReference type="NCBI Taxonomy" id="3160968"/>
    <lineage>
        <taxon>Bacteria</taxon>
        <taxon>Bacillati</taxon>
        <taxon>Bacillota</taxon>
        <taxon>Bacilli</taxon>
        <taxon>Bacillales</taxon>
        <taxon>Paenibacillaceae</taxon>
        <taxon>Paenibacillus</taxon>
    </lineage>
</organism>
<evidence type="ECO:0000313" key="1">
    <source>
        <dbReference type="EMBL" id="MFM9329815.1"/>
    </source>
</evidence>
<name>A0ACC7P0I5_9BACL</name>
<sequence length="325" mass="35949">MGTFTFGIMGAGKIAKKFCAAVKLIEGCKVTAVSSKSLERATEFAAEQGIPSAYDSYEQMLVREKPDCVYIAATTDAHYELCMLCLDHRVPVLCEKAMFVSSAQAETVFARAKELNVFVMEAMWSRFLPAVNQAKQWLTEGLIGKPQSLDLAIGFVAPADKTNRYFNPELGGGAAYDITVYAYEIATYMVAAPIEDMQVAAIWADTGVDVTNHIILRYSHLLASLRTSIVSALDQGQGLVIYGDSGKIVVPRPHFASEALLYTNQQEPHIHYKDEQTQNGFVYQIQEAMQCIRNGQIESSTVPHELTLQCARLFDRIGETRPQLL</sequence>
<accession>A0ACC7P0I5</accession>
<protein>
    <submittedName>
        <fullName evidence="1">Gfo/Idh/MocA family protein</fullName>
    </submittedName>
</protein>
<dbReference type="EMBL" id="JBJURJ010000010">
    <property type="protein sequence ID" value="MFM9329815.1"/>
    <property type="molecule type" value="Genomic_DNA"/>
</dbReference>
<keyword evidence="2" id="KW-1185">Reference proteome</keyword>